<name>A0A3N2PQ30_SODAK</name>
<keyword evidence="4" id="KW-1185">Reference proteome</keyword>
<evidence type="ECO:0000256" key="1">
    <source>
        <dbReference type="SAM" id="MobiDB-lite"/>
    </source>
</evidence>
<protein>
    <submittedName>
        <fullName evidence="3">Uncharacterized protein</fullName>
    </submittedName>
</protein>
<evidence type="ECO:0000313" key="4">
    <source>
        <dbReference type="Proteomes" id="UP000272025"/>
    </source>
</evidence>
<dbReference type="GeneID" id="39575809"/>
<feature type="transmembrane region" description="Helical" evidence="2">
    <location>
        <begin position="116"/>
        <end position="138"/>
    </location>
</feature>
<keyword evidence="2" id="KW-0472">Membrane</keyword>
<accession>A0A3N2PQ30</accession>
<reference evidence="3 4" key="1">
    <citation type="journal article" date="2018" name="Mol. Ecol.">
        <title>The obligate alkalophilic soda-lake fungus Sodiomyces alkalinus has shifted to a protein diet.</title>
        <authorList>
            <person name="Grum-Grzhimaylo A.A."/>
            <person name="Falkoski D.L."/>
            <person name="van den Heuvel J."/>
            <person name="Valero-Jimenez C.A."/>
            <person name="Min B."/>
            <person name="Choi I.G."/>
            <person name="Lipzen A."/>
            <person name="Daum C.G."/>
            <person name="Aanen D.K."/>
            <person name="Tsang A."/>
            <person name="Henrissat B."/>
            <person name="Bilanenko E.N."/>
            <person name="de Vries R.P."/>
            <person name="van Kan J.A.L."/>
            <person name="Grigoriev I.V."/>
            <person name="Debets A.J.M."/>
        </authorList>
    </citation>
    <scope>NUCLEOTIDE SEQUENCE [LARGE SCALE GENOMIC DNA]</scope>
    <source>
        <strain evidence="3 4">F11</strain>
    </source>
</reference>
<keyword evidence="2" id="KW-0812">Transmembrane</keyword>
<dbReference type="Proteomes" id="UP000272025">
    <property type="component" value="Unassembled WGS sequence"/>
</dbReference>
<dbReference type="AlphaFoldDB" id="A0A3N2PQ30"/>
<feature type="transmembrane region" description="Helical" evidence="2">
    <location>
        <begin position="158"/>
        <end position="183"/>
    </location>
</feature>
<gene>
    <name evidence="3" type="ORF">SODALDRAFT_220325</name>
</gene>
<feature type="region of interest" description="Disordered" evidence="1">
    <location>
        <begin position="14"/>
        <end position="38"/>
    </location>
</feature>
<evidence type="ECO:0000256" key="2">
    <source>
        <dbReference type="SAM" id="Phobius"/>
    </source>
</evidence>
<dbReference type="RefSeq" id="XP_028464282.1">
    <property type="nucleotide sequence ID" value="XM_028607331.1"/>
</dbReference>
<sequence>MGFLFQLTNFEPFQISPPSGDPQFPYYSSADERSMRSPRPLRATTNLRIAPRPLVPRLEIVGHGVEPTSAAPASASTAESASLTAAGGCPVARSLMTSASASSRTATSRHGNGTPLALPLALAWTLLTLLPLSLTWMLTWLLTWMLDRLLTWMLNRLLAWLLTWLLTWMLNCLLSCLLTRLLLAWLGTFARTLSLCSLRERIRSRSSDGSCCRGGKWVVGQRGRRPTPRREGAGLAVRSLRLDLRAYRRHRTWLRR</sequence>
<evidence type="ECO:0000313" key="3">
    <source>
        <dbReference type="EMBL" id="ROT36476.1"/>
    </source>
</evidence>
<proteinExistence type="predicted"/>
<keyword evidence="2" id="KW-1133">Transmembrane helix</keyword>
<dbReference type="EMBL" id="ML119059">
    <property type="protein sequence ID" value="ROT36476.1"/>
    <property type="molecule type" value="Genomic_DNA"/>
</dbReference>
<organism evidence="3 4">
    <name type="scientific">Sodiomyces alkalinus (strain CBS 110278 / VKM F-3762 / F11)</name>
    <name type="common">Alkaliphilic filamentous fungus</name>
    <dbReference type="NCBI Taxonomy" id="1314773"/>
    <lineage>
        <taxon>Eukaryota</taxon>
        <taxon>Fungi</taxon>
        <taxon>Dikarya</taxon>
        <taxon>Ascomycota</taxon>
        <taxon>Pezizomycotina</taxon>
        <taxon>Sordariomycetes</taxon>
        <taxon>Hypocreomycetidae</taxon>
        <taxon>Glomerellales</taxon>
        <taxon>Plectosphaerellaceae</taxon>
        <taxon>Sodiomyces</taxon>
    </lineage>
</organism>